<feature type="region of interest" description="Disordered" evidence="1">
    <location>
        <begin position="844"/>
        <end position="929"/>
    </location>
</feature>
<feature type="compositionally biased region" description="Basic and acidic residues" evidence="1">
    <location>
        <begin position="477"/>
        <end position="498"/>
    </location>
</feature>
<feature type="compositionally biased region" description="Polar residues" evidence="1">
    <location>
        <begin position="289"/>
        <end position="306"/>
    </location>
</feature>
<feature type="compositionally biased region" description="Low complexity" evidence="1">
    <location>
        <begin position="1795"/>
        <end position="1819"/>
    </location>
</feature>
<proteinExistence type="predicted"/>
<feature type="region of interest" description="Disordered" evidence="1">
    <location>
        <begin position="1664"/>
        <end position="1698"/>
    </location>
</feature>
<gene>
    <name evidence="2" type="ORF">PFMG_00846</name>
</gene>
<evidence type="ECO:0000313" key="3">
    <source>
        <dbReference type="Proteomes" id="UP000054562"/>
    </source>
</evidence>
<organism evidence="2 3">
    <name type="scientific">Plasmodium falciparum IGH-CR14</name>
    <dbReference type="NCBI Taxonomy" id="580059"/>
    <lineage>
        <taxon>Eukaryota</taxon>
        <taxon>Sar</taxon>
        <taxon>Alveolata</taxon>
        <taxon>Apicomplexa</taxon>
        <taxon>Aconoidasida</taxon>
        <taxon>Haemosporida</taxon>
        <taxon>Plasmodiidae</taxon>
        <taxon>Plasmodium</taxon>
        <taxon>Plasmodium (Laverania)</taxon>
    </lineage>
</organism>
<feature type="compositionally biased region" description="Basic and acidic residues" evidence="1">
    <location>
        <begin position="567"/>
        <end position="579"/>
    </location>
</feature>
<feature type="compositionally biased region" description="Basic and acidic residues" evidence="1">
    <location>
        <begin position="1665"/>
        <end position="1698"/>
    </location>
</feature>
<feature type="compositionally biased region" description="Basic and acidic residues" evidence="1">
    <location>
        <begin position="866"/>
        <end position="881"/>
    </location>
</feature>
<feature type="compositionally biased region" description="Basic and acidic residues" evidence="1">
    <location>
        <begin position="460"/>
        <end position="470"/>
    </location>
</feature>
<feature type="region of interest" description="Disordered" evidence="1">
    <location>
        <begin position="551"/>
        <end position="579"/>
    </location>
</feature>
<reference evidence="3" key="1">
    <citation type="submission" date="2015-07" db="EMBL/GenBank/DDBJ databases">
        <title>Annotation of Plasmodium falciparum IGH-CR14.</title>
        <authorList>
            <consortium name="The Broad Institute Genome Sequencing Platform"/>
            <person name="Volkman S.K."/>
            <person name="Neafsey D.E."/>
            <person name="Dash A.P."/>
            <person name="Chitnis C.E."/>
            <person name="Hartl D.L."/>
            <person name="Young S.K."/>
            <person name="Zeng Q."/>
            <person name="Koehrsen M."/>
            <person name="Alvarado L."/>
            <person name="Berlin A."/>
            <person name="Borenstein D."/>
            <person name="Chapman S.B."/>
            <person name="Chen Z."/>
            <person name="Engels R."/>
            <person name="Freedman E."/>
            <person name="Gellesch M."/>
            <person name="Goldberg J."/>
            <person name="Griggs A."/>
            <person name="Gujja S."/>
            <person name="Heilman E.R."/>
            <person name="Heiman D.I."/>
            <person name="Howarth C."/>
            <person name="Jen D."/>
            <person name="Larson L."/>
            <person name="Mehta T."/>
            <person name="Neiman D."/>
            <person name="Park D."/>
            <person name="Pearson M."/>
            <person name="Roberts A."/>
            <person name="Saif S."/>
            <person name="Shea T."/>
            <person name="Shenoy N."/>
            <person name="Sisk P."/>
            <person name="Stolte C."/>
            <person name="Sykes S."/>
            <person name="Walk T."/>
            <person name="White J."/>
            <person name="Yandava C."/>
            <person name="Haas B."/>
            <person name="Henn M.R."/>
            <person name="Nusbaum C."/>
            <person name="Birren B."/>
        </authorList>
    </citation>
    <scope>NUCLEOTIDE SEQUENCE [LARGE SCALE GENOMIC DNA]</scope>
    <source>
        <strain evidence="3">IGH-CR14</strain>
    </source>
</reference>
<dbReference type="OrthoDB" id="386089at2759"/>
<feature type="compositionally biased region" description="Basic and acidic residues" evidence="1">
    <location>
        <begin position="988"/>
        <end position="997"/>
    </location>
</feature>
<protein>
    <submittedName>
        <fullName evidence="2">Uncharacterized protein</fullName>
    </submittedName>
</protein>
<reference evidence="3" key="2">
    <citation type="submission" date="2015-07" db="EMBL/GenBank/DDBJ databases">
        <title>The genome sequence of Plasmodium falciparum IGH-CR14.</title>
        <authorList>
            <consortium name="The Broad Institute Genome Sequencing Platform"/>
            <person name="Volkman S.K."/>
            <person name="Neafsey D.E."/>
            <person name="Dash A.P."/>
            <person name="Chitnis C.E."/>
            <person name="Hartl D.L."/>
            <person name="Young S.K."/>
            <person name="Kodira C.D."/>
            <person name="Zeng Q."/>
            <person name="Koehrsen M."/>
            <person name="Godfrey P."/>
            <person name="Alvarado L."/>
            <person name="Berlin A."/>
            <person name="Borenstein D."/>
            <person name="Chen Z."/>
            <person name="Engels R."/>
            <person name="Freedman E."/>
            <person name="Gellesch M."/>
            <person name="Goldberg J."/>
            <person name="Griggs A."/>
            <person name="Gujja S."/>
            <person name="Heiman D."/>
            <person name="Hepburn T."/>
            <person name="Howarth C."/>
            <person name="Jen D."/>
            <person name="Larson L."/>
            <person name="Lewis B."/>
            <person name="Mehta T."/>
            <person name="Park D."/>
            <person name="Pearson M."/>
            <person name="Roberts A."/>
            <person name="Saif S."/>
            <person name="Shea T."/>
            <person name="Shenoy N."/>
            <person name="Sisk P."/>
            <person name="Stolte C."/>
            <person name="Sykes S."/>
            <person name="Walk T."/>
            <person name="White J."/>
            <person name="Yandava C."/>
            <person name="Wirth D.F."/>
            <person name="Nusbaum C."/>
            <person name="Birren B."/>
        </authorList>
    </citation>
    <scope>NUCLEOTIDE SEQUENCE [LARGE SCALE GENOMIC DNA]</scope>
    <source>
        <strain evidence="3">IGH-CR14</strain>
    </source>
</reference>
<feature type="region of interest" description="Disordered" evidence="1">
    <location>
        <begin position="982"/>
        <end position="1006"/>
    </location>
</feature>
<dbReference type="EMBL" id="GG665000">
    <property type="protein sequence ID" value="KNG74691.1"/>
    <property type="molecule type" value="Genomic_DNA"/>
</dbReference>
<feature type="compositionally biased region" description="Basic residues" evidence="1">
    <location>
        <begin position="893"/>
        <end position="910"/>
    </location>
</feature>
<name>A0A0L1I4U5_PLAFA</name>
<evidence type="ECO:0000313" key="2">
    <source>
        <dbReference type="EMBL" id="KNG74691.1"/>
    </source>
</evidence>
<feature type="region of interest" description="Disordered" evidence="1">
    <location>
        <begin position="460"/>
        <end position="507"/>
    </location>
</feature>
<dbReference type="Proteomes" id="UP000054562">
    <property type="component" value="Unassembled WGS sequence"/>
</dbReference>
<accession>A0A0L1I4U5</accession>
<feature type="region of interest" description="Disordered" evidence="1">
    <location>
        <begin position="288"/>
        <end position="307"/>
    </location>
</feature>
<feature type="compositionally biased region" description="Polar residues" evidence="1">
    <location>
        <begin position="911"/>
        <end position="929"/>
    </location>
</feature>
<evidence type="ECO:0000256" key="1">
    <source>
        <dbReference type="SAM" id="MobiDB-lite"/>
    </source>
</evidence>
<sequence length="2283" mass="268518">MMFFNLNKDSNKNDDFSLESTSNNFGSKEMNIIPDVINRDTKGILNDHLVTRGDKIGEENHMNKNYCFSDSPSNGIDEKVKSLEMDYVLKSSINKVGSNSIVLSKDEEEVFYGNNEDISVLNNNNNNNITKSHEETSVHNLSMKNDSNKIQNDKIGNMVQFNRSIVPISNDEYMKQNECHMNICKDDNINYEEKKDNYPINTISYNKNFNLDEINKNYNNEMNKKEPFHDDVIDKEKKNFEKFSFSKGFQKDALEADDKYQINKNEYDDCIPKYNDNIYKMVEQDAGNVHSNNRDQNSNEPMNENKQPIVRNKLLDELNYSNKKSHSSLFDDKEKMIDISLIADRAKKNIFPEMISHSNNIHTNFEMTSTKHEMNSDYITKEEDDKYTFHTLKERIEDNKYNMDDTYKELNLEHDNNVLDEYNSRNSSDEIDQIFSKYKIEVSNLSKYFDFHKTGKKENSEINLDNDKENNNNNNMKIKENDSKNDSENDSKNDKENDNDFNINKRYNSNNVKDMLDYYIKGSDNTINKVLTYVYPSNFTSNYNDYILKEEEKDEEEKEKKKKKEKLKGEETRQDYHDDYDKQSQMSLNNLNESSNIVINETNYITEDVLKDILNMKEEKISFEYFRNCFNDLNYDIKVSDIHLLYNCIREHQQQNNINIKNEDIEEKKNVNNSSNTNNVDDHYITVQDIRSYIIERNSKNNNYYNEIIKMVVHFNNILLLMLNNNETEMKDKILFELLSLKFASIFNDILQLDNNFDNLIKHLNEIIKLILCEDSKKKNLRNIISTYLNSQKILIHKNDMLSELNKTTHKKMKKKINNEKEITKEKKKKLNIINEKEYEKDGVNQFVDESTNEEERDSDNTTLNDKTKSDNKSSKKKESNTKLVYSCDEMKRKFRKNSKAKKNKKKRSTSHINLHNTTEINNAQTDTQNNTRNLTKDIIMNEIKNTKEICKNENLKKEQNTTCSKKKKKRTSTPFSKEFIITSDVDSNEKSNDEKNNSVQGHNTEQVPLTNIIDNINEIKENVIQTTTKNFEEKKEHVDENSKESQKSNEIKKISENIYIENKKKIEIINCTINNKNKENNKRVIEIKKQAVPLKRNDKSVNSMDIKKVAQFKNNNNNNNNNNNKHFMKSIPNYIFKKDIEEEIERKNINFENRTYNSNHIKHQIPHINSPYFNDYMKRFSSINNGILRQDLYPISQKNNNNTNMIQNERVNYILPSLNKNLSNSNNHNNNNINYMNNVDKYISANHEQIPLHNMTINNEFHKMSNTNVNINKNNEIRRSMQPFQQNIYDNQHYYYYNNPHILSNNNINNINNIHEMKANNYLRNNEQIYKNLMMKNANPKYYNTEYQYNSLLQNENKIPFISSSSKRIADQIHIHKNICDHLTSGNIYNGKKEVPLPFDTKALIFNQNKKELFESCTNANIVEKSQKITSTSSKENIELSSEQKVNRENTILENGNEINVNREDTISEKRDEKNVNRGDTIIENGNDKSVNINKNIIYKDDSNVIYRNNMRKATPFEGKRYSISYNRMMTPNLYTGFKRNINNINYKNNFLLSSNVSKCSNRYVSSKSDVHSLKKPNGKLINENMKPSKFEKDSLFTLNLEKNDTQYNENTKNEMNKKSPYTRFTEIFTDKLKNFTLGNRKSFRSSTVHGTVSSYKNIDDDEKEKNYKGDQSFNKKNDQKEGGKEVENYKNDEDMENLNEKQKHEIEKQIEEQTNEEQKNNKVDDNLIKSSNLKTFIDHLNFFQSKCKANKGFMANIHEKKQNHEYVNQKNGNDDKYDNNKMEDNMMKLNECNNESGKANNANEKENNNNNNNSNNMNKYYLSNLKKNGEKMNKTNDIFNNIRNGLSNAINSEKGNDIKNGNNYINVSNNRNNVNVSHSHNDHMKRANYMINSNKTVNFDSEFSKNLWNSNNNTLNTYNMNVQNFNINNKKNSNVQVLNNIGQSSFNDQHVNSQIGTLNNKMGEFFFPFQKRHSTLHSRSSIKNTLDNDKKKIANLKIKENDMIMYDINRNANSFSNENKHIFINEKVSSMSQNNKEFHPNVCNNNKSISNNNNTNTYMNEYNNMKRNTFFTNPFTEGEQVQNNNRNVDINNNEYLNKTKLASCGNYSSFKEKITSIHKNIVPTKNFYLFNSQDKSNHNCILKTCSLHKNNVTEDEYENKINNEKGENLMKDTKNLYHDNENNHISSNFVNSYKQQSSSNNMKVMQCEDENNLSIEQIMKIPGVKLGRNYIQDMDICSDWLKFNDYDKKVIEESLKNSLADKNYQNFLDTTQFKNTFFSNM</sequence>
<feature type="region of interest" description="Disordered" evidence="1">
    <location>
        <begin position="1793"/>
        <end position="1819"/>
    </location>
</feature>